<dbReference type="PROSITE" id="PS50178">
    <property type="entry name" value="ZF_FYVE"/>
    <property type="match status" value="1"/>
</dbReference>
<evidence type="ECO:0000256" key="1">
    <source>
        <dbReference type="ARBA" id="ARBA00022723"/>
    </source>
</evidence>
<dbReference type="AlphaFoldDB" id="A0A820GHF1"/>
<organism evidence="7 8">
    <name type="scientific">Rotaria magnacalcarata</name>
    <dbReference type="NCBI Taxonomy" id="392030"/>
    <lineage>
        <taxon>Eukaryota</taxon>
        <taxon>Metazoa</taxon>
        <taxon>Spiralia</taxon>
        <taxon>Gnathifera</taxon>
        <taxon>Rotifera</taxon>
        <taxon>Eurotatoria</taxon>
        <taxon>Bdelloidea</taxon>
        <taxon>Philodinida</taxon>
        <taxon>Philodinidae</taxon>
        <taxon>Rotaria</taxon>
    </lineage>
</organism>
<keyword evidence="2 4" id="KW-0863">Zinc-finger</keyword>
<dbReference type="Proteomes" id="UP000663866">
    <property type="component" value="Unassembled WGS sequence"/>
</dbReference>
<reference evidence="7" key="1">
    <citation type="submission" date="2021-02" db="EMBL/GenBank/DDBJ databases">
        <authorList>
            <person name="Nowell W R."/>
        </authorList>
    </citation>
    <scope>NUCLEOTIDE SEQUENCE</scope>
</reference>
<dbReference type="GO" id="GO:0005547">
    <property type="term" value="F:phosphatidylinositol-3,4,5-trisphosphate binding"/>
    <property type="evidence" value="ECO:0007669"/>
    <property type="project" value="TreeGrafter"/>
</dbReference>
<sequence length="161" mass="19006">DIKTPKRVCNECFERIQSETLSSSSQNHSKCTQEKNASEDETMLTESEKNSNTYHIPMSRRFVEIIQNNIGNLVYDYSIKHIQERTRPSYWRPNIECHCCFICKYQFNSTTHRLHHCRRCGEGVCDTCSPNRRPVPEREWYTPERVCKSCDKAIDQSTTKF</sequence>
<dbReference type="GO" id="GO:0005811">
    <property type="term" value="C:lipid droplet"/>
    <property type="evidence" value="ECO:0007669"/>
    <property type="project" value="TreeGrafter"/>
</dbReference>
<evidence type="ECO:0000256" key="3">
    <source>
        <dbReference type="ARBA" id="ARBA00022833"/>
    </source>
</evidence>
<dbReference type="GO" id="GO:0032266">
    <property type="term" value="F:phosphatidylinositol-3-phosphate binding"/>
    <property type="evidence" value="ECO:0007669"/>
    <property type="project" value="TreeGrafter"/>
</dbReference>
<dbReference type="GO" id="GO:0043325">
    <property type="term" value="F:phosphatidylinositol-3,4-bisphosphate binding"/>
    <property type="evidence" value="ECO:0007669"/>
    <property type="project" value="TreeGrafter"/>
</dbReference>
<dbReference type="InterPro" id="IPR042427">
    <property type="entry name" value="ZFYV1"/>
</dbReference>
<dbReference type="SUPFAM" id="SSF57903">
    <property type="entry name" value="FYVE/PHD zinc finger"/>
    <property type="match status" value="1"/>
</dbReference>
<accession>A0A820GHF1</accession>
<keyword evidence="8" id="KW-1185">Reference proteome</keyword>
<evidence type="ECO:0000256" key="5">
    <source>
        <dbReference type="SAM" id="MobiDB-lite"/>
    </source>
</evidence>
<name>A0A820GHF1_9BILA</name>
<gene>
    <name evidence="7" type="ORF">OVN521_LOCUS30458</name>
</gene>
<dbReference type="PANTHER" id="PTHR46624">
    <property type="entry name" value="AGAP002036-PA"/>
    <property type="match status" value="1"/>
</dbReference>
<dbReference type="InterPro" id="IPR011011">
    <property type="entry name" value="Znf_FYVE_PHD"/>
</dbReference>
<evidence type="ECO:0000259" key="6">
    <source>
        <dbReference type="PROSITE" id="PS50178"/>
    </source>
</evidence>
<feature type="region of interest" description="Disordered" evidence="5">
    <location>
        <begin position="24"/>
        <end position="51"/>
    </location>
</feature>
<feature type="non-terminal residue" evidence="7">
    <location>
        <position position="161"/>
    </location>
</feature>
<dbReference type="InterPro" id="IPR013083">
    <property type="entry name" value="Znf_RING/FYVE/PHD"/>
</dbReference>
<evidence type="ECO:0000313" key="7">
    <source>
        <dbReference type="EMBL" id="CAF4277853.1"/>
    </source>
</evidence>
<protein>
    <recommendedName>
        <fullName evidence="6">FYVE-type domain-containing protein</fullName>
    </recommendedName>
</protein>
<proteinExistence type="predicted"/>
<dbReference type="SMART" id="SM00064">
    <property type="entry name" value="FYVE"/>
    <property type="match status" value="1"/>
</dbReference>
<dbReference type="InterPro" id="IPR000306">
    <property type="entry name" value="Znf_FYVE"/>
</dbReference>
<dbReference type="GO" id="GO:0008270">
    <property type="term" value="F:zinc ion binding"/>
    <property type="evidence" value="ECO:0007669"/>
    <property type="project" value="UniProtKB-KW"/>
</dbReference>
<dbReference type="GO" id="GO:0140042">
    <property type="term" value="P:lipid droplet formation"/>
    <property type="evidence" value="ECO:0007669"/>
    <property type="project" value="TreeGrafter"/>
</dbReference>
<dbReference type="PANTHER" id="PTHR46624:SF4">
    <property type="entry name" value="FYVE-TYPE DOMAIN-CONTAINING PROTEIN"/>
    <property type="match status" value="1"/>
</dbReference>
<dbReference type="GO" id="GO:0005545">
    <property type="term" value="F:1-phosphatidylinositol binding"/>
    <property type="evidence" value="ECO:0007669"/>
    <property type="project" value="TreeGrafter"/>
</dbReference>
<comment type="caution">
    <text evidence="7">The sequence shown here is derived from an EMBL/GenBank/DDBJ whole genome shotgun (WGS) entry which is preliminary data.</text>
</comment>
<evidence type="ECO:0000256" key="2">
    <source>
        <dbReference type="ARBA" id="ARBA00022771"/>
    </source>
</evidence>
<evidence type="ECO:0000256" key="4">
    <source>
        <dbReference type="PROSITE-ProRule" id="PRU00091"/>
    </source>
</evidence>
<keyword evidence="1" id="KW-0479">Metal-binding</keyword>
<evidence type="ECO:0000313" key="8">
    <source>
        <dbReference type="Proteomes" id="UP000663866"/>
    </source>
</evidence>
<dbReference type="EMBL" id="CAJOBG010009998">
    <property type="protein sequence ID" value="CAF4277853.1"/>
    <property type="molecule type" value="Genomic_DNA"/>
</dbReference>
<dbReference type="Gene3D" id="3.30.40.10">
    <property type="entry name" value="Zinc/RING finger domain, C3HC4 (zinc finger)"/>
    <property type="match status" value="1"/>
</dbReference>
<dbReference type="InterPro" id="IPR017455">
    <property type="entry name" value="Znf_FYVE-rel"/>
</dbReference>
<dbReference type="Pfam" id="PF01363">
    <property type="entry name" value="FYVE"/>
    <property type="match status" value="1"/>
</dbReference>
<feature type="domain" description="FYVE-type" evidence="6">
    <location>
        <begin position="94"/>
        <end position="155"/>
    </location>
</feature>
<keyword evidence="3" id="KW-0862">Zinc</keyword>